<accession>A0A142JRS1</accession>
<dbReference type="RefSeq" id="WP_062802611.1">
    <property type="nucleotide sequence ID" value="NZ_CP014845.1"/>
</dbReference>
<dbReference type="KEGG" id="cnan:A2G96_23415"/>
<gene>
    <name evidence="2" type="ORF">A2G96_23415</name>
</gene>
<name>A0A142JRS1_9BURK</name>
<evidence type="ECO:0000313" key="3">
    <source>
        <dbReference type="Proteomes" id="UP000075238"/>
    </source>
</evidence>
<evidence type="ECO:0000313" key="2">
    <source>
        <dbReference type="EMBL" id="AMR80783.1"/>
    </source>
</evidence>
<organism evidence="2 3">
    <name type="scientific">Cupriavidus nantongensis</name>
    <dbReference type="NCBI Taxonomy" id="1796606"/>
    <lineage>
        <taxon>Bacteria</taxon>
        <taxon>Pseudomonadati</taxon>
        <taxon>Pseudomonadota</taxon>
        <taxon>Betaproteobacteria</taxon>
        <taxon>Burkholderiales</taxon>
        <taxon>Burkholderiaceae</taxon>
        <taxon>Cupriavidus</taxon>
    </lineage>
</organism>
<reference evidence="2 3" key="1">
    <citation type="submission" date="2016-03" db="EMBL/GenBank/DDBJ databases">
        <title>Complete genome sequence of a novel chlorpyrifos degrading bacterium, Cupriavidus nantongensis sp. X1.</title>
        <authorList>
            <person name="Fang L."/>
        </authorList>
    </citation>
    <scope>NUCLEOTIDE SEQUENCE [LARGE SCALE GENOMIC DNA]</scope>
    <source>
        <strain evidence="2 3">X1</strain>
    </source>
</reference>
<protein>
    <submittedName>
        <fullName evidence="2">Uncharacterized protein</fullName>
    </submittedName>
</protein>
<proteinExistence type="predicted"/>
<dbReference type="AlphaFoldDB" id="A0A142JRS1"/>
<keyword evidence="3" id="KW-1185">Reference proteome</keyword>
<dbReference type="OrthoDB" id="8966088at2"/>
<sequence length="116" mass="12394">MHQSTIEPDAFIPPRLDDSLSRFSPETRRAAREDALPLPRQLLLLNLLDQADAVARGTACVLTLVTHSECDAQEEGSVALQAATLDALRGLCQASLGLLADKVEDVAEGIEEAMVG</sequence>
<dbReference type="Proteomes" id="UP000075238">
    <property type="component" value="Chromosome 2"/>
</dbReference>
<feature type="region of interest" description="Disordered" evidence="1">
    <location>
        <begin position="1"/>
        <end position="21"/>
    </location>
</feature>
<dbReference type="EMBL" id="CP014845">
    <property type="protein sequence ID" value="AMR80783.1"/>
    <property type="molecule type" value="Genomic_DNA"/>
</dbReference>
<evidence type="ECO:0000256" key="1">
    <source>
        <dbReference type="SAM" id="MobiDB-lite"/>
    </source>
</evidence>